<gene>
    <name evidence="4" type="ORF">FHR21_002804</name>
</gene>
<dbReference type="Gene3D" id="3.30.360.10">
    <property type="entry name" value="Dihydrodipicolinate Reductase, domain 2"/>
    <property type="match status" value="1"/>
</dbReference>
<dbReference type="InterPro" id="IPR036291">
    <property type="entry name" value="NAD(P)-bd_dom_sf"/>
</dbReference>
<name>A0A7W9B735_9SPHN</name>
<dbReference type="AlphaFoldDB" id="A0A7W9B735"/>
<dbReference type="InterPro" id="IPR055170">
    <property type="entry name" value="GFO_IDH_MocA-like_dom"/>
</dbReference>
<evidence type="ECO:0000313" key="4">
    <source>
        <dbReference type="EMBL" id="MBB5707438.1"/>
    </source>
</evidence>
<dbReference type="Gene3D" id="3.40.50.720">
    <property type="entry name" value="NAD(P)-binding Rossmann-like Domain"/>
    <property type="match status" value="1"/>
</dbReference>
<feature type="domain" description="Gfo/Idh/MocA-like oxidoreductase N-terminal" evidence="2">
    <location>
        <begin position="5"/>
        <end position="121"/>
    </location>
</feature>
<dbReference type="Pfam" id="PF22725">
    <property type="entry name" value="GFO_IDH_MocA_C3"/>
    <property type="match status" value="1"/>
</dbReference>
<accession>A0A7W9B735</accession>
<dbReference type="SUPFAM" id="SSF55347">
    <property type="entry name" value="Glyceraldehyde-3-phosphate dehydrogenase-like, C-terminal domain"/>
    <property type="match status" value="1"/>
</dbReference>
<dbReference type="InterPro" id="IPR050463">
    <property type="entry name" value="Gfo/Idh/MocA_oxidrdct_glycsds"/>
</dbReference>
<dbReference type="InterPro" id="IPR000683">
    <property type="entry name" value="Gfo/Idh/MocA-like_OxRdtase_N"/>
</dbReference>
<organism evidence="4 5">
    <name type="scientific">Sphingopyxis panaciterrulae</name>
    <dbReference type="NCBI Taxonomy" id="462372"/>
    <lineage>
        <taxon>Bacteria</taxon>
        <taxon>Pseudomonadati</taxon>
        <taxon>Pseudomonadota</taxon>
        <taxon>Alphaproteobacteria</taxon>
        <taxon>Sphingomonadales</taxon>
        <taxon>Sphingomonadaceae</taxon>
        <taxon>Sphingopyxis</taxon>
    </lineage>
</organism>
<evidence type="ECO:0000259" key="2">
    <source>
        <dbReference type="Pfam" id="PF01408"/>
    </source>
</evidence>
<dbReference type="PANTHER" id="PTHR43818:SF11">
    <property type="entry name" value="BCDNA.GH03377"/>
    <property type="match status" value="1"/>
</dbReference>
<dbReference type="PANTHER" id="PTHR43818">
    <property type="entry name" value="BCDNA.GH03377"/>
    <property type="match status" value="1"/>
</dbReference>
<dbReference type="Pfam" id="PF01408">
    <property type="entry name" value="GFO_IDH_MocA"/>
    <property type="match status" value="1"/>
</dbReference>
<evidence type="ECO:0000256" key="1">
    <source>
        <dbReference type="ARBA" id="ARBA00023002"/>
    </source>
</evidence>
<protein>
    <submittedName>
        <fullName evidence="4">Putative dehydrogenase</fullName>
    </submittedName>
</protein>
<keyword evidence="5" id="KW-1185">Reference proteome</keyword>
<keyword evidence="1" id="KW-0560">Oxidoreductase</keyword>
<evidence type="ECO:0000313" key="5">
    <source>
        <dbReference type="Proteomes" id="UP000537161"/>
    </source>
</evidence>
<dbReference type="GO" id="GO:0000166">
    <property type="term" value="F:nucleotide binding"/>
    <property type="evidence" value="ECO:0007669"/>
    <property type="project" value="InterPro"/>
</dbReference>
<dbReference type="Proteomes" id="UP000537161">
    <property type="component" value="Unassembled WGS sequence"/>
</dbReference>
<sequence>MTGKLKVGVVSANWGMRAHLPAWHATGGAEVVAVCTARRETAEAAARDFGVARPYWDAFAMCADPDLDIIDIGTRPDLRMPMVLAALEHGKHVFASANFAPDLTSARRMRDAARAAGTVCALDSVFAWQAAHRQVKRLVETGTAGTPFAVNARLHISHFATPTAGGSGWRWFGVKKHGASAMRNLGTHSLHLLTWLLGPVEAVVGQTMIARKKWVFDDGTSMRPEVDDTAQLLLRFASGAMGTLALGWSSPGKSGWQMEISGQAMTLMTRDDQGFACGPRLELLGAGNGDTLQPLQIDPDLAEPAGLFFSDTPAIPQIYDIAPALQQMLRAIREGGVAVPDFEAAFHVEAILDAALRSSETGQWASVLRD</sequence>
<proteinExistence type="predicted"/>
<evidence type="ECO:0000259" key="3">
    <source>
        <dbReference type="Pfam" id="PF22725"/>
    </source>
</evidence>
<reference evidence="4 5" key="1">
    <citation type="submission" date="2020-08" db="EMBL/GenBank/DDBJ databases">
        <title>Genomic Encyclopedia of Type Strains, Phase IV (KMG-IV): sequencing the most valuable type-strain genomes for metagenomic binning, comparative biology and taxonomic classification.</title>
        <authorList>
            <person name="Goeker M."/>
        </authorList>
    </citation>
    <scope>NUCLEOTIDE SEQUENCE [LARGE SCALE GENOMIC DNA]</scope>
    <source>
        <strain evidence="4 5">DSM 27163</strain>
    </source>
</reference>
<comment type="caution">
    <text evidence="4">The sequence shown here is derived from an EMBL/GenBank/DDBJ whole genome shotgun (WGS) entry which is preliminary data.</text>
</comment>
<dbReference type="EMBL" id="JACIJH010000009">
    <property type="protein sequence ID" value="MBB5707438.1"/>
    <property type="molecule type" value="Genomic_DNA"/>
</dbReference>
<dbReference type="SUPFAM" id="SSF51735">
    <property type="entry name" value="NAD(P)-binding Rossmann-fold domains"/>
    <property type="match status" value="1"/>
</dbReference>
<dbReference type="GO" id="GO:0016491">
    <property type="term" value="F:oxidoreductase activity"/>
    <property type="evidence" value="ECO:0007669"/>
    <property type="project" value="UniProtKB-KW"/>
</dbReference>
<feature type="domain" description="GFO/IDH/MocA-like oxidoreductase" evidence="3">
    <location>
        <begin position="132"/>
        <end position="266"/>
    </location>
</feature>